<evidence type="ECO:0000256" key="1">
    <source>
        <dbReference type="ARBA" id="ARBA00022448"/>
    </source>
</evidence>
<dbReference type="Pfam" id="PF04205">
    <property type="entry name" value="FMN_bind"/>
    <property type="match status" value="1"/>
</dbReference>
<comment type="caution">
    <text evidence="19">The sequence shown here is derived from an EMBL/GenBank/DDBJ whole genome shotgun (WGS) entry which is preliminary data.</text>
</comment>
<keyword evidence="10 16" id="KW-0520">NAD</keyword>
<dbReference type="NCBIfam" id="NF003749">
    <property type="entry name" value="PRK05346.1-5"/>
    <property type="match status" value="1"/>
</dbReference>
<comment type="subcellular location">
    <subcellularLocation>
        <location evidence="16">Cell membrane</location>
        <topology evidence="16">Single-pass membrane protein</topology>
    </subcellularLocation>
</comment>
<dbReference type="InterPro" id="IPR007329">
    <property type="entry name" value="FMN-bd"/>
</dbReference>
<evidence type="ECO:0000256" key="3">
    <source>
        <dbReference type="ARBA" id="ARBA00022519"/>
    </source>
</evidence>
<protein>
    <recommendedName>
        <fullName evidence="16 17">Na(+)-translocating NADH-quinone reductase subunit C</fullName>
        <shortName evidence="16 17">Na(+)-NQR subunit C</shortName>
        <shortName evidence="16 17">Na(+)-translocating NQR subunit C</shortName>
        <ecNumber evidence="16 17">7.2.1.1</ecNumber>
    </recommendedName>
    <alternativeName>
        <fullName evidence="16 17">NQR complex subunit C</fullName>
    </alternativeName>
    <alternativeName>
        <fullName evidence="16 17">NQR-1 subunit C</fullName>
    </alternativeName>
</protein>
<comment type="function">
    <text evidence="16">NQR complex catalyzes the reduction of ubiquinone-1 to ubiquinol by two successive reactions, coupled with the transport of Na(+) ions from the cytoplasm to the periplasm. NqrA to NqrE are probably involved in the second step, the conversion of ubisemiquinone to ubiquinol.</text>
</comment>
<dbReference type="NCBIfam" id="TIGR01938">
    <property type="entry name" value="nqrC"/>
    <property type="match status" value="1"/>
</dbReference>
<dbReference type="SMART" id="SM00900">
    <property type="entry name" value="FMN_bind"/>
    <property type="match status" value="1"/>
</dbReference>
<keyword evidence="2 16" id="KW-1003">Cell membrane</keyword>
<keyword evidence="11 16" id="KW-0915">Sodium</keyword>
<keyword evidence="20" id="KW-1185">Reference proteome</keyword>
<accession>A0ABU3VGR8</accession>
<comment type="caution">
    <text evidence="16">Lacks conserved residue(s) required for the propagation of feature annotation.</text>
</comment>
<evidence type="ECO:0000256" key="16">
    <source>
        <dbReference type="HAMAP-Rule" id="MF_00427"/>
    </source>
</evidence>
<keyword evidence="12 16" id="KW-0406">Ion transport</keyword>
<comment type="subunit">
    <text evidence="16 17">Composed of six subunits; NqrA, NqrB, NqrC, NqrD, NqrE and NqrF.</text>
</comment>
<dbReference type="EMBL" id="JASMWN010000013">
    <property type="protein sequence ID" value="MDU9005373.1"/>
    <property type="molecule type" value="Genomic_DNA"/>
</dbReference>
<dbReference type="PIRSF" id="PIRSF009437">
    <property type="entry name" value="NQR-1_subunit_C"/>
    <property type="match status" value="1"/>
</dbReference>
<keyword evidence="7 16" id="KW-0812">Transmembrane</keyword>
<feature type="domain" description="FMN-binding" evidence="18">
    <location>
        <begin position="151"/>
        <end position="247"/>
    </location>
</feature>
<keyword evidence="4 16" id="KW-0597">Phosphoprotein</keyword>
<evidence type="ECO:0000256" key="4">
    <source>
        <dbReference type="ARBA" id="ARBA00022553"/>
    </source>
</evidence>
<keyword evidence="13 16" id="KW-0830">Ubiquinone</keyword>
<evidence type="ECO:0000256" key="5">
    <source>
        <dbReference type="ARBA" id="ARBA00022630"/>
    </source>
</evidence>
<evidence type="ECO:0000313" key="19">
    <source>
        <dbReference type="EMBL" id="MDU9005373.1"/>
    </source>
</evidence>
<evidence type="ECO:0000256" key="10">
    <source>
        <dbReference type="ARBA" id="ARBA00023027"/>
    </source>
</evidence>
<evidence type="ECO:0000256" key="12">
    <source>
        <dbReference type="ARBA" id="ARBA00023065"/>
    </source>
</evidence>
<evidence type="ECO:0000256" key="7">
    <source>
        <dbReference type="ARBA" id="ARBA00022692"/>
    </source>
</evidence>
<evidence type="ECO:0000256" key="11">
    <source>
        <dbReference type="ARBA" id="ARBA00023053"/>
    </source>
</evidence>
<evidence type="ECO:0000256" key="14">
    <source>
        <dbReference type="ARBA" id="ARBA00023136"/>
    </source>
</evidence>
<evidence type="ECO:0000313" key="20">
    <source>
        <dbReference type="Proteomes" id="UP001255416"/>
    </source>
</evidence>
<evidence type="ECO:0000256" key="15">
    <source>
        <dbReference type="ARBA" id="ARBA00023201"/>
    </source>
</evidence>
<keyword evidence="15 16" id="KW-0739">Sodium transport</keyword>
<evidence type="ECO:0000256" key="9">
    <source>
        <dbReference type="ARBA" id="ARBA00022989"/>
    </source>
</evidence>
<dbReference type="RefSeq" id="WP_316778593.1">
    <property type="nucleotide sequence ID" value="NZ_JASMWN010000013.1"/>
</dbReference>
<comment type="cofactor">
    <cofactor evidence="16 17">
        <name>FMN</name>
        <dbReference type="ChEBI" id="CHEBI:58210"/>
    </cofactor>
</comment>
<keyword evidence="9 16" id="KW-1133">Transmembrane helix</keyword>
<dbReference type="PANTHER" id="PTHR37838:SF1">
    <property type="entry name" value="NA(+)-TRANSLOCATING NADH-QUINONE REDUCTASE SUBUNIT C"/>
    <property type="match status" value="1"/>
</dbReference>
<feature type="transmembrane region" description="Helical" evidence="16">
    <location>
        <begin position="16"/>
        <end position="38"/>
    </location>
</feature>
<gene>
    <name evidence="16" type="primary">nqrC</name>
    <name evidence="19" type="ORF">QO231_16140</name>
</gene>
<dbReference type="HAMAP" id="MF_00427">
    <property type="entry name" value="NqrC"/>
    <property type="match status" value="1"/>
</dbReference>
<evidence type="ECO:0000256" key="2">
    <source>
        <dbReference type="ARBA" id="ARBA00022475"/>
    </source>
</evidence>
<dbReference type="EC" id="7.2.1.1" evidence="16 17"/>
<comment type="catalytic activity">
    <reaction evidence="16 17">
        <text>a ubiquinone + n Na(+)(in) + NADH + H(+) = a ubiquinol + n Na(+)(out) + NAD(+)</text>
        <dbReference type="Rhea" id="RHEA:47748"/>
        <dbReference type="Rhea" id="RHEA-COMP:9565"/>
        <dbReference type="Rhea" id="RHEA-COMP:9566"/>
        <dbReference type="ChEBI" id="CHEBI:15378"/>
        <dbReference type="ChEBI" id="CHEBI:16389"/>
        <dbReference type="ChEBI" id="CHEBI:17976"/>
        <dbReference type="ChEBI" id="CHEBI:29101"/>
        <dbReference type="ChEBI" id="CHEBI:57540"/>
        <dbReference type="ChEBI" id="CHEBI:57945"/>
        <dbReference type="EC" id="7.2.1.1"/>
    </reaction>
</comment>
<evidence type="ECO:0000256" key="6">
    <source>
        <dbReference type="ARBA" id="ARBA00022643"/>
    </source>
</evidence>
<keyword evidence="8 16" id="KW-1278">Translocase</keyword>
<reference evidence="20" key="1">
    <citation type="submission" date="2023-05" db="EMBL/GenBank/DDBJ databases">
        <title>Sedimentitalea sp. nov. JM2-8.</title>
        <authorList>
            <person name="Huang J."/>
        </authorList>
    </citation>
    <scope>NUCLEOTIDE SEQUENCE [LARGE SCALE GENOMIC DNA]</scope>
    <source>
        <strain evidence="20">KHS03</strain>
    </source>
</reference>
<keyword evidence="14 16" id="KW-0472">Membrane</keyword>
<feature type="modified residue" description="FMN phosphoryl threonine" evidence="16">
    <location>
        <position position="230"/>
    </location>
</feature>
<keyword evidence="5 16" id="KW-0285">Flavoprotein</keyword>
<keyword evidence="6 16" id="KW-0288">FMN</keyword>
<dbReference type="Proteomes" id="UP001255416">
    <property type="component" value="Unassembled WGS sequence"/>
</dbReference>
<evidence type="ECO:0000256" key="13">
    <source>
        <dbReference type="ARBA" id="ARBA00023075"/>
    </source>
</evidence>
<evidence type="ECO:0000256" key="17">
    <source>
        <dbReference type="PIRNR" id="PIRNR009437"/>
    </source>
</evidence>
<name>A0ABU3VGR8_9RHOB</name>
<evidence type="ECO:0000259" key="18">
    <source>
        <dbReference type="SMART" id="SM00900"/>
    </source>
</evidence>
<evidence type="ECO:0000256" key="8">
    <source>
        <dbReference type="ARBA" id="ARBA00022967"/>
    </source>
</evidence>
<dbReference type="PANTHER" id="PTHR37838">
    <property type="entry name" value="NA(+)-TRANSLOCATING NADH-QUINONE REDUCTASE SUBUNIT C"/>
    <property type="match status" value="1"/>
</dbReference>
<dbReference type="InterPro" id="IPR010204">
    <property type="entry name" value="NqrC"/>
</dbReference>
<keyword evidence="1 16" id="KW-0813">Transport</keyword>
<proteinExistence type="inferred from homology"/>
<comment type="similarity">
    <text evidence="16 17">Belongs to the NqrC family.</text>
</comment>
<sequence>MAENKSIFSNDHPFKIIFMAVALCLVGSVLVSAAAIGLRPLQAANAKLSKQTNILQVAGLYEAGTDVGTVYAERIEPRVVDLRTGAFTDAVDPEGYDERVAERDPELSAVLSAEEDPAQIKRRVNYSTIYLVKDVADDGYETIILPVHGYGLWSTLYGFVALKPDGNEVVGLQFYQHAETPGLGGEVDNPSWRGQWPGKKLYGDDGEVAIEIVKSGATGDFEVDGLAGATLTSRGVHNLVRYWVGEDGFGPFLKNMTEELATNG</sequence>
<keyword evidence="3" id="KW-0997">Cell inner membrane</keyword>
<organism evidence="19 20">
    <name type="scientific">Sedimentitalea todarodis</name>
    <dbReference type="NCBI Taxonomy" id="1631240"/>
    <lineage>
        <taxon>Bacteria</taxon>
        <taxon>Pseudomonadati</taxon>
        <taxon>Pseudomonadota</taxon>
        <taxon>Alphaproteobacteria</taxon>
        <taxon>Rhodobacterales</taxon>
        <taxon>Paracoccaceae</taxon>
        <taxon>Sedimentitalea</taxon>
    </lineage>
</organism>